<dbReference type="Pfam" id="PF00534">
    <property type="entry name" value="Glycos_transf_1"/>
    <property type="match status" value="1"/>
</dbReference>
<dbReference type="PANTHER" id="PTHR12526">
    <property type="entry name" value="GLYCOSYLTRANSFERASE"/>
    <property type="match status" value="1"/>
</dbReference>
<evidence type="ECO:0000256" key="1">
    <source>
        <dbReference type="ARBA" id="ARBA00022676"/>
    </source>
</evidence>
<accession>A0A1G6UZ38</accession>
<dbReference type="Proteomes" id="UP000198949">
    <property type="component" value="Unassembled WGS sequence"/>
</dbReference>
<reference evidence="6" key="1">
    <citation type="submission" date="2016-10" db="EMBL/GenBank/DDBJ databases">
        <authorList>
            <person name="Varghese N."/>
            <person name="Submissions S."/>
        </authorList>
    </citation>
    <scope>NUCLEOTIDE SEQUENCE [LARGE SCALE GENOMIC DNA]</scope>
    <source>
        <strain evidence="6">CGMCC 4.3516</strain>
    </source>
</reference>
<feature type="domain" description="Glycosyl transferase family 1" evidence="3">
    <location>
        <begin position="325"/>
        <end position="482"/>
    </location>
</feature>
<evidence type="ECO:0000313" key="6">
    <source>
        <dbReference type="Proteomes" id="UP000198949"/>
    </source>
</evidence>
<dbReference type="EMBL" id="FNAD01000004">
    <property type="protein sequence ID" value="SDD45895.1"/>
    <property type="molecule type" value="Genomic_DNA"/>
</dbReference>
<dbReference type="Gene3D" id="3.40.50.2000">
    <property type="entry name" value="Glycogen Phosphorylase B"/>
    <property type="match status" value="2"/>
</dbReference>
<feature type="domain" description="Glycosyltransferase subfamily 4-like N-terminal" evidence="4">
    <location>
        <begin position="191"/>
        <end position="302"/>
    </location>
</feature>
<dbReference type="CDD" id="cd03801">
    <property type="entry name" value="GT4_PimA-like"/>
    <property type="match status" value="1"/>
</dbReference>
<protein>
    <submittedName>
        <fullName evidence="5">Glycosyltransferase involved in cell wall bisynthesis</fullName>
    </submittedName>
</protein>
<dbReference type="AlphaFoldDB" id="A0A1G6UZ38"/>
<dbReference type="GO" id="GO:0016757">
    <property type="term" value="F:glycosyltransferase activity"/>
    <property type="evidence" value="ECO:0007669"/>
    <property type="project" value="UniProtKB-KW"/>
</dbReference>
<dbReference type="SUPFAM" id="SSF53756">
    <property type="entry name" value="UDP-Glycosyltransferase/glycogen phosphorylase"/>
    <property type="match status" value="1"/>
</dbReference>
<dbReference type="STRING" id="58114.SAMN05216270_10498"/>
<evidence type="ECO:0000259" key="4">
    <source>
        <dbReference type="Pfam" id="PF13439"/>
    </source>
</evidence>
<proteinExistence type="predicted"/>
<dbReference type="Pfam" id="PF13439">
    <property type="entry name" value="Glyco_transf_4"/>
    <property type="match status" value="1"/>
</dbReference>
<keyword evidence="6" id="KW-1185">Reference proteome</keyword>
<dbReference type="InterPro" id="IPR028098">
    <property type="entry name" value="Glyco_trans_4-like_N"/>
</dbReference>
<dbReference type="InterPro" id="IPR001296">
    <property type="entry name" value="Glyco_trans_1"/>
</dbReference>
<evidence type="ECO:0000256" key="2">
    <source>
        <dbReference type="ARBA" id="ARBA00022679"/>
    </source>
</evidence>
<sequence length="569" mass="63141">MTDQERPKQDRRVVMLVQNDVEGDSRVQKEAASAAAAGFEVFLLGRSPDSHQREWDLGGATVRLLPVTRGFARRPHELRPAWLRDPLAYPYGPLQPYRERQLRVRSAQLRLDGMQYGLDEPGLAPAARLRRRAGLRVRGALLRANENWVRLRAEHTVRLRLRRRQMISRLDRFTTWLSGLLPGGPGWRRFDPALWDLELAFGRAVHDLEPDLIHANDFQMLGVGARAKLRAAAEGREVRLVWDAHEYLPGMKPWNAHPRWHPAQLAHEREFAASADAVVTVSAALGDLLQDRHRLAEPPAVVMNAPGAAAADGAAPAPSLRAACGIGPDVPLMVYSGAAAPQRGLDLMVTALRSLPDVHSAFVVANPEAPYIRQLLERAGRLGVAERVHAVPYVPHTQVVPFLSEADVGVIPLRRYLNHEIALITKFFEYSHARLPVVVSDVKAMAETVAATGQGEVFAADDAEGLAQAVKSVITAPEAYRSAYTADRLAEWSWEAQAARLNGLYRRLLDEVPAVPSARTGRAGASGRNAPHYQDLHRPRIHKALEEDDPSYSLTWFPMLRRTCYDAVT</sequence>
<gene>
    <name evidence="5" type="ORF">SAMN05216270_10498</name>
</gene>
<name>A0A1G6UZ38_9ACTN</name>
<organism evidence="5 6">
    <name type="scientific">Glycomyces harbinensis</name>
    <dbReference type="NCBI Taxonomy" id="58114"/>
    <lineage>
        <taxon>Bacteria</taxon>
        <taxon>Bacillati</taxon>
        <taxon>Actinomycetota</taxon>
        <taxon>Actinomycetes</taxon>
        <taxon>Glycomycetales</taxon>
        <taxon>Glycomycetaceae</taxon>
        <taxon>Glycomyces</taxon>
    </lineage>
</organism>
<evidence type="ECO:0000259" key="3">
    <source>
        <dbReference type="Pfam" id="PF00534"/>
    </source>
</evidence>
<dbReference type="RefSeq" id="WP_218125159.1">
    <property type="nucleotide sequence ID" value="NZ_FNAD01000004.1"/>
</dbReference>
<keyword evidence="2 5" id="KW-0808">Transferase</keyword>
<dbReference type="PANTHER" id="PTHR12526:SF600">
    <property type="entry name" value="GLYCOSYL TRANSFERASE GROUP 1"/>
    <property type="match status" value="1"/>
</dbReference>
<evidence type="ECO:0000313" key="5">
    <source>
        <dbReference type="EMBL" id="SDD45895.1"/>
    </source>
</evidence>
<keyword evidence="1" id="KW-0328">Glycosyltransferase</keyword>